<name>A0A1V4ERN5_9BACL</name>
<evidence type="ECO:0000313" key="8">
    <source>
        <dbReference type="EMBL" id="OPG15414.1"/>
    </source>
</evidence>
<dbReference type="Pfam" id="PF07690">
    <property type="entry name" value="MFS_1"/>
    <property type="match status" value="1"/>
</dbReference>
<evidence type="ECO:0000256" key="4">
    <source>
        <dbReference type="ARBA" id="ARBA00022989"/>
    </source>
</evidence>
<feature type="transmembrane region" description="Helical" evidence="6">
    <location>
        <begin position="110"/>
        <end position="127"/>
    </location>
</feature>
<organism evidence="8 9">
    <name type="scientific">Ferroacidibacillus organovorans</name>
    <dbReference type="NCBI Taxonomy" id="1765683"/>
    <lineage>
        <taxon>Bacteria</taxon>
        <taxon>Bacillati</taxon>
        <taxon>Bacillota</taxon>
        <taxon>Bacilli</taxon>
        <taxon>Bacillales</taxon>
        <taxon>Alicyclobacillaceae</taxon>
        <taxon>Ferroacidibacillus</taxon>
    </lineage>
</organism>
<keyword evidence="5 6" id="KW-0472">Membrane</keyword>
<accession>A0A1V4ERN5</accession>
<dbReference type="PANTHER" id="PTHR23521">
    <property type="entry name" value="TRANSPORTER MFS SUPERFAMILY"/>
    <property type="match status" value="1"/>
</dbReference>
<keyword evidence="3 6" id="KW-0812">Transmembrane</keyword>
<evidence type="ECO:0000259" key="7">
    <source>
        <dbReference type="PROSITE" id="PS50850"/>
    </source>
</evidence>
<gene>
    <name evidence="8" type="ORF">B2M26_12055</name>
</gene>
<feature type="domain" description="Major facilitator superfamily (MFS) profile" evidence="7">
    <location>
        <begin position="22"/>
        <end position="262"/>
    </location>
</feature>
<evidence type="ECO:0000313" key="9">
    <source>
        <dbReference type="Proteomes" id="UP000190229"/>
    </source>
</evidence>
<keyword evidence="2" id="KW-0813">Transport</keyword>
<comment type="subcellular location">
    <subcellularLocation>
        <location evidence="1">Cell membrane</location>
        <topology evidence="1">Multi-pass membrane protein</topology>
    </subcellularLocation>
</comment>
<dbReference type="Proteomes" id="UP000190229">
    <property type="component" value="Unassembled WGS sequence"/>
</dbReference>
<protein>
    <recommendedName>
        <fullName evidence="7">Major facilitator superfamily (MFS) profile domain-containing protein</fullName>
    </recommendedName>
</protein>
<dbReference type="GO" id="GO:0005886">
    <property type="term" value="C:plasma membrane"/>
    <property type="evidence" value="ECO:0007669"/>
    <property type="project" value="UniProtKB-SubCell"/>
</dbReference>
<reference evidence="8 9" key="1">
    <citation type="submission" date="2017-02" db="EMBL/GenBank/DDBJ databases">
        <title>Draft genome of Acidibacillus ferrooxidans Huett2.</title>
        <authorList>
            <person name="Schopf S."/>
        </authorList>
    </citation>
    <scope>NUCLEOTIDE SEQUENCE [LARGE SCALE GENOMIC DNA]</scope>
    <source>
        <strain evidence="8 9">Huett2</strain>
    </source>
</reference>
<evidence type="ECO:0000256" key="5">
    <source>
        <dbReference type="ARBA" id="ARBA00023136"/>
    </source>
</evidence>
<dbReference type="PROSITE" id="PS50850">
    <property type="entry name" value="MFS"/>
    <property type="match status" value="1"/>
</dbReference>
<keyword evidence="4 6" id="KW-1133">Transmembrane helix</keyword>
<dbReference type="SUPFAM" id="SSF103473">
    <property type="entry name" value="MFS general substrate transporter"/>
    <property type="match status" value="1"/>
</dbReference>
<evidence type="ECO:0000256" key="6">
    <source>
        <dbReference type="SAM" id="Phobius"/>
    </source>
</evidence>
<evidence type="ECO:0000256" key="1">
    <source>
        <dbReference type="ARBA" id="ARBA00004651"/>
    </source>
</evidence>
<dbReference type="AlphaFoldDB" id="A0A1V4ERN5"/>
<feature type="transmembrane region" description="Helical" evidence="6">
    <location>
        <begin position="87"/>
        <end position="104"/>
    </location>
</feature>
<evidence type="ECO:0000256" key="3">
    <source>
        <dbReference type="ARBA" id="ARBA00022692"/>
    </source>
</evidence>
<keyword evidence="9" id="KW-1185">Reference proteome</keyword>
<dbReference type="EMBL" id="MWPS01000033">
    <property type="protein sequence ID" value="OPG15414.1"/>
    <property type="molecule type" value="Genomic_DNA"/>
</dbReference>
<dbReference type="PANTHER" id="PTHR23521:SF2">
    <property type="entry name" value="TRANSPORTER MFS SUPERFAMILY"/>
    <property type="match status" value="1"/>
</dbReference>
<dbReference type="Gene3D" id="1.20.1250.20">
    <property type="entry name" value="MFS general substrate transporter like domains"/>
    <property type="match status" value="1"/>
</dbReference>
<dbReference type="InterPro" id="IPR020846">
    <property type="entry name" value="MFS_dom"/>
</dbReference>
<feature type="transmembrane region" description="Helical" evidence="6">
    <location>
        <begin position="147"/>
        <end position="164"/>
    </location>
</feature>
<evidence type="ECO:0000256" key="2">
    <source>
        <dbReference type="ARBA" id="ARBA00022448"/>
    </source>
</evidence>
<dbReference type="InterPro" id="IPR011701">
    <property type="entry name" value="MFS"/>
</dbReference>
<dbReference type="GO" id="GO:0022857">
    <property type="term" value="F:transmembrane transporter activity"/>
    <property type="evidence" value="ECO:0007669"/>
    <property type="project" value="InterPro"/>
</dbReference>
<feature type="transmembrane region" description="Helical" evidence="6">
    <location>
        <begin position="20"/>
        <end position="43"/>
    </location>
</feature>
<sequence length="262" mass="28458">MGGGEQKMRFGTGVIPQKHARTFVALVFAAMAVTFSQGLMIPWMASVETGHISPLMNSLSTSDTYAGLLVAMVFVGQLSRRIGLRRLLVWALATGTLSICAFVVTDNVQWWLLFRFVFGLSLGAIHYGTQSWIGCLTTPENRGKQMALYGLATGIGFAVGPMFLATGKLAVWFPFILVGLYFCHLLGFSRAFTLRSGESQVSEVCTLNQSRSDLSSRPASTSAPIGIRVYGVGVKRRPSFVCRTGSSAAWSRVTFVSFVCVR</sequence>
<feature type="transmembrane region" description="Helical" evidence="6">
    <location>
        <begin position="170"/>
        <end position="188"/>
    </location>
</feature>
<dbReference type="InterPro" id="IPR036259">
    <property type="entry name" value="MFS_trans_sf"/>
</dbReference>
<feature type="transmembrane region" description="Helical" evidence="6">
    <location>
        <begin position="55"/>
        <end position="75"/>
    </location>
</feature>
<comment type="caution">
    <text evidence="8">The sequence shown here is derived from an EMBL/GenBank/DDBJ whole genome shotgun (WGS) entry which is preliminary data.</text>
</comment>
<proteinExistence type="predicted"/>